<dbReference type="AlphaFoldDB" id="A0A1L7VMQ5"/>
<dbReference type="RefSeq" id="XP_031082316.1">
    <property type="nucleotide sequence ID" value="XM_031232374.1"/>
</dbReference>
<comment type="caution">
    <text evidence="2">The sequence shown here is derived from an EMBL/GenBank/DDBJ whole genome shotgun (WGS) entry which is preliminary data.</text>
</comment>
<evidence type="ECO:0000313" key="3">
    <source>
        <dbReference type="Proteomes" id="UP000183971"/>
    </source>
</evidence>
<proteinExistence type="predicted"/>
<gene>
    <name evidence="2" type="ORF">FPRO_11314</name>
</gene>
<accession>A0A1L7VMQ5</accession>
<dbReference type="VEuPathDB" id="FungiDB:FPRO_11314"/>
<protein>
    <submittedName>
        <fullName evidence="2">Uncharacterized protein</fullName>
    </submittedName>
</protein>
<dbReference type="EMBL" id="FJOF01000005">
    <property type="protein sequence ID" value="CZR41724.1"/>
    <property type="molecule type" value="Genomic_DNA"/>
</dbReference>
<dbReference type="GeneID" id="42056183"/>
<evidence type="ECO:0000313" key="2">
    <source>
        <dbReference type="EMBL" id="CZR41724.1"/>
    </source>
</evidence>
<feature type="region of interest" description="Disordered" evidence="1">
    <location>
        <begin position="57"/>
        <end position="109"/>
    </location>
</feature>
<dbReference type="Proteomes" id="UP000183971">
    <property type="component" value="Unassembled WGS sequence"/>
</dbReference>
<reference evidence="3" key="1">
    <citation type="journal article" date="2016" name="Genome Biol. Evol.">
        <title>Comparative 'omics' of the Fusarium fujikuroi species complex highlights differences in genetic potential and metabolite synthesis.</title>
        <authorList>
            <person name="Niehaus E.-M."/>
            <person name="Muensterkoetter M."/>
            <person name="Proctor R.H."/>
            <person name="Brown D.W."/>
            <person name="Sharon A."/>
            <person name="Idan Y."/>
            <person name="Oren-Young L."/>
            <person name="Sieber C.M."/>
            <person name="Novak O."/>
            <person name="Pencik A."/>
            <person name="Tarkowska D."/>
            <person name="Hromadova K."/>
            <person name="Freeman S."/>
            <person name="Maymon M."/>
            <person name="Elazar M."/>
            <person name="Youssef S.A."/>
            <person name="El-Shabrawy E.S.M."/>
            <person name="Shalaby A.B.A."/>
            <person name="Houterman P."/>
            <person name="Brock N.L."/>
            <person name="Burkhardt I."/>
            <person name="Tsavkelova E.A."/>
            <person name="Dickschat J.S."/>
            <person name="Galuszka P."/>
            <person name="Gueldener U."/>
            <person name="Tudzynski B."/>
        </authorList>
    </citation>
    <scope>NUCLEOTIDE SEQUENCE [LARGE SCALE GENOMIC DNA]</scope>
    <source>
        <strain evidence="3">ET1</strain>
    </source>
</reference>
<evidence type="ECO:0000256" key="1">
    <source>
        <dbReference type="SAM" id="MobiDB-lite"/>
    </source>
</evidence>
<name>A0A1L7VMQ5_FUSPR</name>
<sequence length="964" mass="107673">MLLSSNRNDHSPESLQQSQVDTSLEFLDGDAMSSEQLLECYQTGKECAHPAVSFDVTTSHHPDRMDRPEGASEASFASSPSNPRSPPTAGYALTRESDDRLPRPTSVHTSTQLQKLPLVFAVEVSSTSERIFQQEKNTISYIASKLEPKELVDQSYILPWDRQAHDPVPTSLIGNLQHNVGSNPSSIFDNRLGRKRLEQSKIWFLMTDGVIEEERANDFTNKVAEAGLHGTPSVIIVFGNRSRPPSRSKLSTGMSICAPSPHCVVLFHDVWSNEPFIVQAKGCFASLLPKGSYFKWFSGTKWTDFPQTSYDRLLRIRVPQSIRLSKDEVALPYGRVFDMKNIYNDSMSDQDKLQLVSNNSALDAIMVVARTRGEGFLVKLWIESLRRTTRRESLTIDRDDVDSRGLTAMEFLLMAAEQELKAPNTRHKDIWSCLTSVAPPRCSRSMQVHGTSHLDFHRASVRLQNKRNWANFEAKVEIERAALGRVTKGLQEVQCAIGILGDPLPDDSSLAAAETFWYPASGVKTARDNEKPPASVLPKKLDKQDVDKSLFLSGFKGTRKLEKAAQSRAYATCPICREPNSIQALLLQASPKENKTPHLPSPNQMLKLTCPLALGNCPEVDIILPLTCCDGCAFLLLRTNKQANATQTSHQVAVALPLVSLQDKQNRSLWRQTLAEVFRHRFHDSDVLSIFLATICTEIENVPSLTRSKSLKWCRDELSRLPGIHVPQSSSPKLVTSLPSAVDNMVPPQQVAFFACLGNKIYLKAVLSQPLEGFIVLVQLATSMNVVEPEAIRNLVWKRLLCHFIEQDLRLRTNFGMKYAYAMLQEIIQESPFSSHGHHGKFFIALPKQRTSLSLTSLVNTYFIPPGSSAISHFFRIPCFGEFYSTTEYNAALAMFLHILASIEYHGEEATDILEEMKGVADKLGHVGEDMRSVFEDPTSVDESGAAYVIAHLDSWLKCIVSRN</sequence>
<feature type="compositionally biased region" description="Basic and acidic residues" evidence="1">
    <location>
        <begin position="58"/>
        <end position="70"/>
    </location>
</feature>
<keyword evidence="3" id="KW-1185">Reference proteome</keyword>
<feature type="region of interest" description="Disordered" evidence="1">
    <location>
        <begin position="1"/>
        <end position="27"/>
    </location>
</feature>
<organism evidence="2 3">
    <name type="scientific">Fusarium proliferatum (strain ET1)</name>
    <name type="common">Orchid endophyte fungus</name>
    <dbReference type="NCBI Taxonomy" id="1227346"/>
    <lineage>
        <taxon>Eukaryota</taxon>
        <taxon>Fungi</taxon>
        <taxon>Dikarya</taxon>
        <taxon>Ascomycota</taxon>
        <taxon>Pezizomycotina</taxon>
        <taxon>Sordariomycetes</taxon>
        <taxon>Hypocreomycetidae</taxon>
        <taxon>Hypocreales</taxon>
        <taxon>Nectriaceae</taxon>
        <taxon>Fusarium</taxon>
        <taxon>Fusarium fujikuroi species complex</taxon>
    </lineage>
</organism>
<feature type="compositionally biased region" description="Polar residues" evidence="1">
    <location>
        <begin position="13"/>
        <end position="22"/>
    </location>
</feature>